<dbReference type="Gene3D" id="6.10.140.2220">
    <property type="match status" value="1"/>
</dbReference>
<proteinExistence type="predicted"/>
<evidence type="ECO:0000256" key="1">
    <source>
        <dbReference type="ARBA" id="ARBA00022723"/>
    </source>
</evidence>
<gene>
    <name evidence="6" type="ORF">ASPCADRAFT_509497</name>
</gene>
<keyword evidence="3" id="KW-0862">Zinc</keyword>
<evidence type="ECO:0000313" key="6">
    <source>
        <dbReference type="EMBL" id="OOF92558.1"/>
    </source>
</evidence>
<dbReference type="EMBL" id="KV907507">
    <property type="protein sequence ID" value="OOF92558.1"/>
    <property type="molecule type" value="Genomic_DNA"/>
</dbReference>
<dbReference type="PROSITE" id="PS01360">
    <property type="entry name" value="ZF_MYND_1"/>
    <property type="match status" value="1"/>
</dbReference>
<feature type="domain" description="MYND-type" evidence="5">
    <location>
        <begin position="11"/>
        <end position="48"/>
    </location>
</feature>
<evidence type="ECO:0000256" key="4">
    <source>
        <dbReference type="PROSITE-ProRule" id="PRU00134"/>
    </source>
</evidence>
<reference evidence="7" key="1">
    <citation type="journal article" date="2017" name="Genome Biol.">
        <title>Comparative genomics reveals high biological diversity and specific adaptations in the industrially and medically important fungal genus Aspergillus.</title>
        <authorList>
            <person name="de Vries R.P."/>
            <person name="Riley R."/>
            <person name="Wiebenga A."/>
            <person name="Aguilar-Osorio G."/>
            <person name="Amillis S."/>
            <person name="Uchima C.A."/>
            <person name="Anderluh G."/>
            <person name="Asadollahi M."/>
            <person name="Askin M."/>
            <person name="Barry K."/>
            <person name="Battaglia E."/>
            <person name="Bayram O."/>
            <person name="Benocci T."/>
            <person name="Braus-Stromeyer S.A."/>
            <person name="Caldana C."/>
            <person name="Canovas D."/>
            <person name="Cerqueira G.C."/>
            <person name="Chen F."/>
            <person name="Chen W."/>
            <person name="Choi C."/>
            <person name="Clum A."/>
            <person name="Dos Santos R.A."/>
            <person name="Damasio A.R."/>
            <person name="Diallinas G."/>
            <person name="Emri T."/>
            <person name="Fekete E."/>
            <person name="Flipphi M."/>
            <person name="Freyberg S."/>
            <person name="Gallo A."/>
            <person name="Gournas C."/>
            <person name="Habgood R."/>
            <person name="Hainaut M."/>
            <person name="Harispe M.L."/>
            <person name="Henrissat B."/>
            <person name="Hilden K.S."/>
            <person name="Hope R."/>
            <person name="Hossain A."/>
            <person name="Karabika E."/>
            <person name="Karaffa L."/>
            <person name="Karanyi Z."/>
            <person name="Krasevec N."/>
            <person name="Kuo A."/>
            <person name="Kusch H."/>
            <person name="LaButti K."/>
            <person name="Lagendijk E.L."/>
            <person name="Lapidus A."/>
            <person name="Levasseur A."/>
            <person name="Lindquist E."/>
            <person name="Lipzen A."/>
            <person name="Logrieco A.F."/>
            <person name="MacCabe A."/>
            <person name="Maekelae M.R."/>
            <person name="Malavazi I."/>
            <person name="Melin P."/>
            <person name="Meyer V."/>
            <person name="Mielnichuk N."/>
            <person name="Miskei M."/>
            <person name="Molnar A.P."/>
            <person name="Mule G."/>
            <person name="Ngan C.Y."/>
            <person name="Orejas M."/>
            <person name="Orosz E."/>
            <person name="Ouedraogo J.P."/>
            <person name="Overkamp K.M."/>
            <person name="Park H.-S."/>
            <person name="Perrone G."/>
            <person name="Piumi F."/>
            <person name="Punt P.J."/>
            <person name="Ram A.F."/>
            <person name="Ramon A."/>
            <person name="Rauscher S."/>
            <person name="Record E."/>
            <person name="Riano-Pachon D.M."/>
            <person name="Robert V."/>
            <person name="Roehrig J."/>
            <person name="Ruller R."/>
            <person name="Salamov A."/>
            <person name="Salih N.S."/>
            <person name="Samson R.A."/>
            <person name="Sandor E."/>
            <person name="Sanguinetti M."/>
            <person name="Schuetze T."/>
            <person name="Sepcic K."/>
            <person name="Shelest E."/>
            <person name="Sherlock G."/>
            <person name="Sophianopoulou V."/>
            <person name="Squina F.M."/>
            <person name="Sun H."/>
            <person name="Susca A."/>
            <person name="Todd R.B."/>
            <person name="Tsang A."/>
            <person name="Unkles S.E."/>
            <person name="van de Wiele N."/>
            <person name="van Rossen-Uffink D."/>
            <person name="Oliveira J.V."/>
            <person name="Vesth T.C."/>
            <person name="Visser J."/>
            <person name="Yu J.-H."/>
            <person name="Zhou M."/>
            <person name="Andersen M.R."/>
            <person name="Archer D.B."/>
            <person name="Baker S.E."/>
            <person name="Benoit I."/>
            <person name="Brakhage A.A."/>
            <person name="Braus G.H."/>
            <person name="Fischer R."/>
            <person name="Frisvad J.C."/>
            <person name="Goldman G.H."/>
            <person name="Houbraken J."/>
            <person name="Oakley B."/>
            <person name="Pocsi I."/>
            <person name="Scazzocchio C."/>
            <person name="Seiboth B."/>
            <person name="vanKuyk P.A."/>
            <person name="Wortman J."/>
            <person name="Dyer P.S."/>
            <person name="Grigoriev I.V."/>
        </authorList>
    </citation>
    <scope>NUCLEOTIDE SEQUENCE [LARGE SCALE GENOMIC DNA]</scope>
    <source>
        <strain evidence="7">ITEM 5010</strain>
    </source>
</reference>
<dbReference type="VEuPathDB" id="FungiDB:ASPCADRAFT_509497"/>
<dbReference type="InterPro" id="IPR002893">
    <property type="entry name" value="Znf_MYND"/>
</dbReference>
<name>A0A1R3RDK0_ASPC5</name>
<evidence type="ECO:0000256" key="2">
    <source>
        <dbReference type="ARBA" id="ARBA00022771"/>
    </source>
</evidence>
<evidence type="ECO:0000256" key="3">
    <source>
        <dbReference type="ARBA" id="ARBA00022833"/>
    </source>
</evidence>
<keyword evidence="7" id="KW-1185">Reference proteome</keyword>
<dbReference type="STRING" id="602072.A0A1R3RDK0"/>
<evidence type="ECO:0000259" key="5">
    <source>
        <dbReference type="PROSITE" id="PS50865"/>
    </source>
</evidence>
<dbReference type="OMA" id="MYSHETK"/>
<dbReference type="OrthoDB" id="5952526at2759"/>
<keyword evidence="2 4" id="KW-0863">Zinc-finger</keyword>
<protein>
    <recommendedName>
        <fullName evidence="5">MYND-type domain-containing protein</fullName>
    </recommendedName>
</protein>
<keyword evidence="1" id="KW-0479">Metal-binding</keyword>
<dbReference type="SUPFAM" id="SSF144232">
    <property type="entry name" value="HIT/MYND zinc finger-like"/>
    <property type="match status" value="1"/>
</dbReference>
<dbReference type="AlphaFoldDB" id="A0A1R3RDK0"/>
<dbReference type="PROSITE" id="PS50865">
    <property type="entry name" value="ZF_MYND_2"/>
    <property type="match status" value="1"/>
</dbReference>
<sequence>MAITPSLPSGCGHCGQTKTLQRCSGCQIMFYCSKDHQKSHHSAHKSGCLAVSRARGFHNRAAAPITRSCGGTVTLSSIPQVIRDNRDMFKSWTHDYLFSKYLLTEVMDKINTRQAVQERLDLLLSLVNVFRADEVGTRWKIPTLLIRLKRDQESYDFMKWFCLANKKDPIDEMNPALPFLDIKNADAFENVTSFTADWNVSPLMERIHTMLALTLLKVRLVLDLRVLETVGTAIGGAILPEILIHIQAYMVESPVISKDRALLARWDHGATIAELEKQIRVLMETVQRFNEHIWSTLADGPFPVAIIYTSGSPEEAASILTQCHASWSESPGAIAFIKERLVGLVRVKGEREDPTVRIVQVDQAFSNTM</sequence>
<evidence type="ECO:0000313" key="7">
    <source>
        <dbReference type="Proteomes" id="UP000188318"/>
    </source>
</evidence>
<organism evidence="6 7">
    <name type="scientific">Aspergillus carbonarius (strain ITEM 5010)</name>
    <dbReference type="NCBI Taxonomy" id="602072"/>
    <lineage>
        <taxon>Eukaryota</taxon>
        <taxon>Fungi</taxon>
        <taxon>Dikarya</taxon>
        <taxon>Ascomycota</taxon>
        <taxon>Pezizomycotina</taxon>
        <taxon>Eurotiomycetes</taxon>
        <taxon>Eurotiomycetidae</taxon>
        <taxon>Eurotiales</taxon>
        <taxon>Aspergillaceae</taxon>
        <taxon>Aspergillus</taxon>
        <taxon>Aspergillus subgen. Circumdati</taxon>
    </lineage>
</organism>
<dbReference type="Pfam" id="PF01753">
    <property type="entry name" value="zf-MYND"/>
    <property type="match status" value="1"/>
</dbReference>
<dbReference type="GO" id="GO:0008270">
    <property type="term" value="F:zinc ion binding"/>
    <property type="evidence" value="ECO:0007669"/>
    <property type="project" value="UniProtKB-KW"/>
</dbReference>
<accession>A0A1R3RDK0</accession>
<dbReference type="Proteomes" id="UP000188318">
    <property type="component" value="Unassembled WGS sequence"/>
</dbReference>